<feature type="region of interest" description="Disordered" evidence="1">
    <location>
        <begin position="61"/>
        <end position="81"/>
    </location>
</feature>
<evidence type="ECO:0000256" key="1">
    <source>
        <dbReference type="SAM" id="MobiDB-lite"/>
    </source>
</evidence>
<gene>
    <name evidence="2" type="ORF">EJ903_02070</name>
</gene>
<organism evidence="2 3">
    <name type="scientific">Azospirillum griseum</name>
    <dbReference type="NCBI Taxonomy" id="2496639"/>
    <lineage>
        <taxon>Bacteria</taxon>
        <taxon>Pseudomonadati</taxon>
        <taxon>Pseudomonadota</taxon>
        <taxon>Alphaproteobacteria</taxon>
        <taxon>Rhodospirillales</taxon>
        <taxon>Azospirillaceae</taxon>
        <taxon>Azospirillum</taxon>
    </lineage>
</organism>
<evidence type="ECO:0008006" key="4">
    <source>
        <dbReference type="Google" id="ProtNLM"/>
    </source>
</evidence>
<reference evidence="2 3" key="1">
    <citation type="submission" date="2018-12" db="EMBL/GenBank/DDBJ databases">
        <authorList>
            <person name="Yang Y."/>
        </authorList>
    </citation>
    <scope>NUCLEOTIDE SEQUENCE [LARGE SCALE GENOMIC DNA]</scope>
    <source>
        <strain evidence="2 3">L-25-5w-1</strain>
    </source>
</reference>
<dbReference type="OrthoDB" id="7304767at2"/>
<accession>A0A431VPB6</accession>
<sequence length="138" mass="14363">MLARCRSLNDRWGLALSLVLALALFVRLAAPVFGAADRAGYVAICSGSEIVYVPVTATGEPIADPDTAKPGKGDPQATPPLHSPCSWLGQYAALLPDVLGLALPLDRIRTPEPQGHATAPPLRSAKPFHSQGPPPPSA</sequence>
<dbReference type="Proteomes" id="UP000277007">
    <property type="component" value="Unassembled WGS sequence"/>
</dbReference>
<evidence type="ECO:0000313" key="3">
    <source>
        <dbReference type="Proteomes" id="UP000277007"/>
    </source>
</evidence>
<comment type="caution">
    <text evidence="2">The sequence shown here is derived from an EMBL/GenBank/DDBJ whole genome shotgun (WGS) entry which is preliminary data.</text>
</comment>
<keyword evidence="3" id="KW-1185">Reference proteome</keyword>
<dbReference type="RefSeq" id="WP_126611599.1">
    <property type="nucleotide sequence ID" value="NZ_JBHUCY010000008.1"/>
</dbReference>
<dbReference type="AlphaFoldDB" id="A0A431VPB6"/>
<feature type="region of interest" description="Disordered" evidence="1">
    <location>
        <begin position="109"/>
        <end position="138"/>
    </location>
</feature>
<protein>
    <recommendedName>
        <fullName evidence="4">DUF2946 domain-containing protein</fullName>
    </recommendedName>
</protein>
<proteinExistence type="predicted"/>
<name>A0A431VPB6_9PROT</name>
<dbReference type="EMBL" id="RXMA01000001">
    <property type="protein sequence ID" value="RTR24567.1"/>
    <property type="molecule type" value="Genomic_DNA"/>
</dbReference>
<evidence type="ECO:0000313" key="2">
    <source>
        <dbReference type="EMBL" id="RTR24567.1"/>
    </source>
</evidence>